<dbReference type="EMBL" id="JACRSY010000010">
    <property type="protein sequence ID" value="MBC8579444.1"/>
    <property type="molecule type" value="Genomic_DNA"/>
</dbReference>
<dbReference type="PRINTS" id="PR00727">
    <property type="entry name" value="LEADERPTASE"/>
</dbReference>
<feature type="transmembrane region" description="Helical" evidence="7">
    <location>
        <begin position="21"/>
        <end position="41"/>
    </location>
</feature>
<evidence type="ECO:0000256" key="4">
    <source>
        <dbReference type="ARBA" id="ARBA00013208"/>
    </source>
</evidence>
<keyword evidence="7" id="KW-0645">Protease</keyword>
<dbReference type="GO" id="GO:0006465">
    <property type="term" value="P:signal peptide processing"/>
    <property type="evidence" value="ECO:0007669"/>
    <property type="project" value="InterPro"/>
</dbReference>
<comment type="caution">
    <text evidence="9">The sequence shown here is derived from an EMBL/GenBank/DDBJ whole genome shotgun (WGS) entry which is preliminary data.</text>
</comment>
<reference evidence="9" key="1">
    <citation type="submission" date="2020-08" db="EMBL/GenBank/DDBJ databases">
        <title>Genome public.</title>
        <authorList>
            <person name="Liu C."/>
            <person name="Sun Q."/>
        </authorList>
    </citation>
    <scope>NUCLEOTIDE SEQUENCE</scope>
    <source>
        <strain evidence="9">NSJ-12</strain>
    </source>
</reference>
<name>A0A926IE12_9FIRM</name>
<dbReference type="InterPro" id="IPR019758">
    <property type="entry name" value="Pept_S26A_signal_pept_1_CS"/>
</dbReference>
<dbReference type="InterPro" id="IPR019757">
    <property type="entry name" value="Pept_S26A_signal_pept_1_Lys-AS"/>
</dbReference>
<dbReference type="PROSITE" id="PS00761">
    <property type="entry name" value="SPASE_I_3"/>
    <property type="match status" value="1"/>
</dbReference>
<dbReference type="AlphaFoldDB" id="A0A926IE12"/>
<evidence type="ECO:0000256" key="5">
    <source>
        <dbReference type="ARBA" id="ARBA00022801"/>
    </source>
</evidence>
<dbReference type="InterPro" id="IPR000223">
    <property type="entry name" value="Pept_S26A_signal_pept_1"/>
</dbReference>
<comment type="subcellular location">
    <subcellularLocation>
        <location evidence="2">Cell membrane</location>
        <topology evidence="2">Single-pass type II membrane protein</topology>
    </subcellularLocation>
    <subcellularLocation>
        <location evidence="7">Membrane</location>
        <topology evidence="7">Single-pass type II membrane protein</topology>
    </subcellularLocation>
</comment>
<dbReference type="GO" id="GO:0009003">
    <property type="term" value="F:signal peptidase activity"/>
    <property type="evidence" value="ECO:0007669"/>
    <property type="project" value="UniProtKB-EC"/>
</dbReference>
<dbReference type="GO" id="GO:0004252">
    <property type="term" value="F:serine-type endopeptidase activity"/>
    <property type="evidence" value="ECO:0007669"/>
    <property type="project" value="InterPro"/>
</dbReference>
<evidence type="ECO:0000256" key="3">
    <source>
        <dbReference type="ARBA" id="ARBA00009370"/>
    </source>
</evidence>
<keyword evidence="7" id="KW-0812">Transmembrane</keyword>
<dbReference type="SUPFAM" id="SSF51306">
    <property type="entry name" value="LexA/Signal peptidase"/>
    <property type="match status" value="1"/>
</dbReference>
<comment type="catalytic activity">
    <reaction evidence="1 7">
        <text>Cleavage of hydrophobic, N-terminal signal or leader sequences from secreted and periplasmic proteins.</text>
        <dbReference type="EC" id="3.4.21.89"/>
    </reaction>
</comment>
<evidence type="ECO:0000313" key="9">
    <source>
        <dbReference type="EMBL" id="MBC8579444.1"/>
    </source>
</evidence>
<feature type="active site" evidence="6">
    <location>
        <position position="50"/>
    </location>
</feature>
<feature type="active site" evidence="6">
    <location>
        <position position="90"/>
    </location>
</feature>
<dbReference type="PROSITE" id="PS00760">
    <property type="entry name" value="SPASE_I_2"/>
    <property type="match status" value="1"/>
</dbReference>
<organism evidence="9 10">
    <name type="scientific">Zhenhengia yiwuensis</name>
    <dbReference type="NCBI Taxonomy" id="2763666"/>
    <lineage>
        <taxon>Bacteria</taxon>
        <taxon>Bacillati</taxon>
        <taxon>Bacillota</taxon>
        <taxon>Clostridia</taxon>
        <taxon>Lachnospirales</taxon>
        <taxon>Lachnospiraceae</taxon>
        <taxon>Zhenhengia</taxon>
    </lineage>
</organism>
<proteinExistence type="inferred from homology"/>
<dbReference type="GO" id="GO:0005886">
    <property type="term" value="C:plasma membrane"/>
    <property type="evidence" value="ECO:0007669"/>
    <property type="project" value="UniProtKB-SubCell"/>
</dbReference>
<comment type="similarity">
    <text evidence="3 7">Belongs to the peptidase S26 family.</text>
</comment>
<dbReference type="NCBIfam" id="TIGR02227">
    <property type="entry name" value="sigpep_I_bact"/>
    <property type="match status" value="1"/>
</dbReference>
<keyword evidence="7" id="KW-0472">Membrane</keyword>
<evidence type="ECO:0000256" key="7">
    <source>
        <dbReference type="RuleBase" id="RU362042"/>
    </source>
</evidence>
<dbReference type="EC" id="3.4.21.89" evidence="4 7"/>
<keyword evidence="10" id="KW-1185">Reference proteome</keyword>
<sequence>MPYRPCRRGRIRLLKVKNFLEFIKEPLLAVLAALLISQFLMMHTRIPSGSMIPTINKGDHLIVNLIPSYYRVPDRGEVVVFEYNGENLIKRVIGLPGDIIDLRDGKVYINGEELDEIAYIRTFNSTREYVGSSIEFPYTVPEGRYFMMGDNREGSADSRIFGAIPKEKIIAIGAFKIYPLDQIGVLR</sequence>
<dbReference type="InterPro" id="IPR036286">
    <property type="entry name" value="LexA/Signal_pep-like_sf"/>
</dbReference>
<protein>
    <recommendedName>
        <fullName evidence="4 7">Signal peptidase I</fullName>
        <ecNumber evidence="4 7">3.4.21.89</ecNumber>
    </recommendedName>
</protein>
<dbReference type="Proteomes" id="UP000655830">
    <property type="component" value="Unassembled WGS sequence"/>
</dbReference>
<gene>
    <name evidence="9" type="primary">lepB</name>
    <name evidence="9" type="ORF">H8718_07870</name>
</gene>
<evidence type="ECO:0000256" key="1">
    <source>
        <dbReference type="ARBA" id="ARBA00000677"/>
    </source>
</evidence>
<dbReference type="PANTHER" id="PTHR43390:SF1">
    <property type="entry name" value="CHLOROPLAST PROCESSING PEPTIDASE"/>
    <property type="match status" value="1"/>
</dbReference>
<dbReference type="PANTHER" id="PTHR43390">
    <property type="entry name" value="SIGNAL PEPTIDASE I"/>
    <property type="match status" value="1"/>
</dbReference>
<dbReference type="CDD" id="cd06530">
    <property type="entry name" value="S26_SPase_I"/>
    <property type="match status" value="1"/>
</dbReference>
<evidence type="ECO:0000313" key="10">
    <source>
        <dbReference type="Proteomes" id="UP000655830"/>
    </source>
</evidence>
<dbReference type="InterPro" id="IPR019533">
    <property type="entry name" value="Peptidase_S26"/>
</dbReference>
<evidence type="ECO:0000256" key="6">
    <source>
        <dbReference type="PIRSR" id="PIRSR600223-1"/>
    </source>
</evidence>
<feature type="domain" description="Peptidase S26" evidence="8">
    <location>
        <begin position="21"/>
        <end position="174"/>
    </location>
</feature>
<dbReference type="Pfam" id="PF10502">
    <property type="entry name" value="Peptidase_S26"/>
    <property type="match status" value="1"/>
</dbReference>
<evidence type="ECO:0000259" key="8">
    <source>
        <dbReference type="Pfam" id="PF10502"/>
    </source>
</evidence>
<keyword evidence="7" id="KW-1133">Transmembrane helix</keyword>
<dbReference type="Gene3D" id="2.10.109.10">
    <property type="entry name" value="Umud Fragment, subunit A"/>
    <property type="match status" value="1"/>
</dbReference>
<accession>A0A926IE12</accession>
<keyword evidence="5 7" id="KW-0378">Hydrolase</keyword>
<evidence type="ECO:0000256" key="2">
    <source>
        <dbReference type="ARBA" id="ARBA00004401"/>
    </source>
</evidence>